<gene>
    <name evidence="2" type="ORF">SCUD_LOCUS775</name>
</gene>
<feature type="transmembrane region" description="Helical" evidence="1">
    <location>
        <begin position="15"/>
        <end position="34"/>
    </location>
</feature>
<dbReference type="Proteomes" id="UP000279833">
    <property type="component" value="Unassembled WGS sequence"/>
</dbReference>
<protein>
    <submittedName>
        <fullName evidence="2 4">Uncharacterized protein</fullName>
    </submittedName>
</protein>
<dbReference type="AlphaFoldDB" id="A0A183JDL2"/>
<reference evidence="2 3" key="2">
    <citation type="submission" date="2018-11" db="EMBL/GenBank/DDBJ databases">
        <authorList>
            <consortium name="Pathogen Informatics"/>
        </authorList>
    </citation>
    <scope>NUCLEOTIDE SEQUENCE [LARGE SCALE GENOMIC DNA]</scope>
    <source>
        <strain evidence="2">Dakar</strain>
        <strain evidence="3">Dakar, Senegal</strain>
    </source>
</reference>
<keyword evidence="1" id="KW-1133">Transmembrane helix</keyword>
<keyword evidence="1" id="KW-0812">Transmembrane</keyword>
<evidence type="ECO:0000313" key="3">
    <source>
        <dbReference type="Proteomes" id="UP000279833"/>
    </source>
</evidence>
<evidence type="ECO:0000313" key="2">
    <source>
        <dbReference type="EMBL" id="VDO63737.1"/>
    </source>
</evidence>
<keyword evidence="3" id="KW-1185">Reference proteome</keyword>
<proteinExistence type="predicted"/>
<dbReference type="EMBL" id="UZAK01000570">
    <property type="protein sequence ID" value="VDO63737.1"/>
    <property type="molecule type" value="Genomic_DNA"/>
</dbReference>
<evidence type="ECO:0000256" key="1">
    <source>
        <dbReference type="SAM" id="Phobius"/>
    </source>
</evidence>
<sequence>MVSSQRTINILRRQLFINTCTFLMMVVVILQVLAPYSRTALTFVLKILNLMLVDRQLF</sequence>
<evidence type="ECO:0000313" key="4">
    <source>
        <dbReference type="WBParaSite" id="SCUD_0000077401-mRNA-1"/>
    </source>
</evidence>
<organism evidence="4">
    <name type="scientific">Schistosoma curassoni</name>
    <dbReference type="NCBI Taxonomy" id="6186"/>
    <lineage>
        <taxon>Eukaryota</taxon>
        <taxon>Metazoa</taxon>
        <taxon>Spiralia</taxon>
        <taxon>Lophotrochozoa</taxon>
        <taxon>Platyhelminthes</taxon>
        <taxon>Trematoda</taxon>
        <taxon>Digenea</taxon>
        <taxon>Strigeidida</taxon>
        <taxon>Schistosomatoidea</taxon>
        <taxon>Schistosomatidae</taxon>
        <taxon>Schistosoma</taxon>
    </lineage>
</organism>
<dbReference type="WBParaSite" id="SCUD_0000077401-mRNA-1">
    <property type="protein sequence ID" value="SCUD_0000077401-mRNA-1"/>
    <property type="gene ID" value="SCUD_0000077401"/>
</dbReference>
<name>A0A183JDL2_9TREM</name>
<keyword evidence="1" id="KW-0472">Membrane</keyword>
<reference evidence="4" key="1">
    <citation type="submission" date="2016-06" db="UniProtKB">
        <authorList>
            <consortium name="WormBaseParasite"/>
        </authorList>
    </citation>
    <scope>IDENTIFICATION</scope>
</reference>
<accession>A0A183JDL2</accession>